<protein>
    <submittedName>
        <fullName evidence="1">Uncharacterized protein</fullName>
    </submittedName>
</protein>
<keyword evidence="2" id="KW-1185">Reference proteome</keyword>
<dbReference type="Proteomes" id="UP001419268">
    <property type="component" value="Unassembled WGS sequence"/>
</dbReference>
<reference evidence="1 2" key="1">
    <citation type="submission" date="2024-01" db="EMBL/GenBank/DDBJ databases">
        <title>Genome assemblies of Stephania.</title>
        <authorList>
            <person name="Yang L."/>
        </authorList>
    </citation>
    <scope>NUCLEOTIDE SEQUENCE [LARGE SCALE GENOMIC DNA]</scope>
    <source>
        <strain evidence="1">JXDWG</strain>
        <tissue evidence="1">Leaf</tissue>
    </source>
</reference>
<dbReference type="EMBL" id="JBBNAG010000012">
    <property type="protein sequence ID" value="KAK9089466.1"/>
    <property type="molecule type" value="Genomic_DNA"/>
</dbReference>
<proteinExistence type="predicted"/>
<organism evidence="1 2">
    <name type="scientific">Stephania cephalantha</name>
    <dbReference type="NCBI Taxonomy" id="152367"/>
    <lineage>
        <taxon>Eukaryota</taxon>
        <taxon>Viridiplantae</taxon>
        <taxon>Streptophyta</taxon>
        <taxon>Embryophyta</taxon>
        <taxon>Tracheophyta</taxon>
        <taxon>Spermatophyta</taxon>
        <taxon>Magnoliopsida</taxon>
        <taxon>Ranunculales</taxon>
        <taxon>Menispermaceae</taxon>
        <taxon>Menispermoideae</taxon>
        <taxon>Cissampelideae</taxon>
        <taxon>Stephania</taxon>
    </lineage>
</organism>
<evidence type="ECO:0000313" key="2">
    <source>
        <dbReference type="Proteomes" id="UP001419268"/>
    </source>
</evidence>
<evidence type="ECO:0000313" key="1">
    <source>
        <dbReference type="EMBL" id="KAK9089466.1"/>
    </source>
</evidence>
<gene>
    <name evidence="1" type="ORF">Scep_028548</name>
</gene>
<sequence length="140" mass="16430">MMEKKIEEKILMMMRGGSPTIIIEQDKKKMMITRGEEDRLSDLPDQPSPSHLLLPLHQRRRSLNMSSLQEMATFLGIFSYLSFSIDREDKRSSEFVDNVLRLRERRSVLQRFRLHWSNIKESDQAVENWIGMAVDQSACS</sequence>
<accession>A0AAP0EA55</accession>
<comment type="caution">
    <text evidence="1">The sequence shown here is derived from an EMBL/GenBank/DDBJ whole genome shotgun (WGS) entry which is preliminary data.</text>
</comment>
<name>A0AAP0EA55_9MAGN</name>
<dbReference type="AlphaFoldDB" id="A0AAP0EA55"/>